<dbReference type="EMBL" id="JBHUKR010000006">
    <property type="protein sequence ID" value="MFD2416299.1"/>
    <property type="molecule type" value="Genomic_DNA"/>
</dbReference>
<keyword evidence="3" id="KW-1185">Reference proteome</keyword>
<comment type="caution">
    <text evidence="2">The sequence shown here is derived from an EMBL/GenBank/DDBJ whole genome shotgun (WGS) entry which is preliminary data.</text>
</comment>
<proteinExistence type="predicted"/>
<gene>
    <name evidence="2" type="ORF">ACFSXZ_08150</name>
</gene>
<dbReference type="SUPFAM" id="SSF53335">
    <property type="entry name" value="S-adenosyl-L-methionine-dependent methyltransferases"/>
    <property type="match status" value="1"/>
</dbReference>
<evidence type="ECO:0000313" key="3">
    <source>
        <dbReference type="Proteomes" id="UP001597417"/>
    </source>
</evidence>
<dbReference type="RefSeq" id="WP_378262967.1">
    <property type="nucleotide sequence ID" value="NZ_JBHUKR010000006.1"/>
</dbReference>
<reference evidence="3" key="1">
    <citation type="journal article" date="2019" name="Int. J. Syst. Evol. Microbiol.">
        <title>The Global Catalogue of Microorganisms (GCM) 10K type strain sequencing project: providing services to taxonomists for standard genome sequencing and annotation.</title>
        <authorList>
            <consortium name="The Broad Institute Genomics Platform"/>
            <consortium name="The Broad Institute Genome Sequencing Center for Infectious Disease"/>
            <person name="Wu L."/>
            <person name="Ma J."/>
        </authorList>
    </citation>
    <scope>NUCLEOTIDE SEQUENCE [LARGE SCALE GENOMIC DNA]</scope>
    <source>
        <strain evidence="3">CGMCC 4.7645</strain>
    </source>
</reference>
<protein>
    <recommendedName>
        <fullName evidence="4">Methyltransferase domain-containing protein</fullName>
    </recommendedName>
</protein>
<name>A0ABW5FNY1_9PSEU</name>
<dbReference type="Gene3D" id="3.40.50.150">
    <property type="entry name" value="Vaccinia Virus protein VP39"/>
    <property type="match status" value="1"/>
</dbReference>
<feature type="compositionally biased region" description="Polar residues" evidence="1">
    <location>
        <begin position="73"/>
        <end position="82"/>
    </location>
</feature>
<organism evidence="2 3">
    <name type="scientific">Amycolatopsis pigmentata</name>
    <dbReference type="NCBI Taxonomy" id="450801"/>
    <lineage>
        <taxon>Bacteria</taxon>
        <taxon>Bacillati</taxon>
        <taxon>Actinomycetota</taxon>
        <taxon>Actinomycetes</taxon>
        <taxon>Pseudonocardiales</taxon>
        <taxon>Pseudonocardiaceae</taxon>
        <taxon>Amycolatopsis</taxon>
    </lineage>
</organism>
<feature type="region of interest" description="Disordered" evidence="1">
    <location>
        <begin position="73"/>
        <end position="94"/>
    </location>
</feature>
<accession>A0ABW5FNY1</accession>
<evidence type="ECO:0008006" key="4">
    <source>
        <dbReference type="Google" id="ProtNLM"/>
    </source>
</evidence>
<evidence type="ECO:0000256" key="1">
    <source>
        <dbReference type="SAM" id="MobiDB-lite"/>
    </source>
</evidence>
<dbReference type="Proteomes" id="UP001597417">
    <property type="component" value="Unassembled WGS sequence"/>
</dbReference>
<dbReference type="InterPro" id="IPR029063">
    <property type="entry name" value="SAM-dependent_MTases_sf"/>
</dbReference>
<evidence type="ECO:0000313" key="2">
    <source>
        <dbReference type="EMBL" id="MFD2416299.1"/>
    </source>
</evidence>
<sequence>MSTREWLADTRISYDTVAESYADLVRDGLDRQPLLRGVLALFAELVKTNGPVADIGCGPGVESSPPTYGTWAWTPSASTSPPRCSRSPVATILT</sequence>